<evidence type="ECO:0000313" key="10">
    <source>
        <dbReference type="Proteomes" id="UP000054477"/>
    </source>
</evidence>
<dbReference type="HOGENOM" id="CLU_021458_6_0_1"/>
<feature type="compositionally biased region" description="Basic and acidic residues" evidence="6">
    <location>
        <begin position="313"/>
        <end position="322"/>
    </location>
</feature>
<dbReference type="SMART" id="SM00014">
    <property type="entry name" value="acidPPc"/>
    <property type="match status" value="1"/>
</dbReference>
<evidence type="ECO:0000256" key="5">
    <source>
        <dbReference type="ARBA" id="ARBA00023136"/>
    </source>
</evidence>
<feature type="transmembrane region" description="Helical" evidence="7">
    <location>
        <begin position="25"/>
        <end position="45"/>
    </location>
</feature>
<reference evidence="10" key="2">
    <citation type="submission" date="2015-01" db="EMBL/GenBank/DDBJ databases">
        <title>Evolutionary Origins and Diversification of the Mycorrhizal Mutualists.</title>
        <authorList>
            <consortium name="DOE Joint Genome Institute"/>
            <consortium name="Mycorrhizal Genomics Consortium"/>
            <person name="Kohler A."/>
            <person name="Kuo A."/>
            <person name="Nagy L.G."/>
            <person name="Floudas D."/>
            <person name="Copeland A."/>
            <person name="Barry K.W."/>
            <person name="Cichocki N."/>
            <person name="Veneault-Fourrey C."/>
            <person name="LaButti K."/>
            <person name="Lindquist E.A."/>
            <person name="Lipzen A."/>
            <person name="Lundell T."/>
            <person name="Morin E."/>
            <person name="Murat C."/>
            <person name="Riley R."/>
            <person name="Ohm R."/>
            <person name="Sun H."/>
            <person name="Tunlid A."/>
            <person name="Henrissat B."/>
            <person name="Grigoriev I.V."/>
            <person name="Hibbett D.S."/>
            <person name="Martin F."/>
        </authorList>
    </citation>
    <scope>NUCLEOTIDE SEQUENCE [LARGE SCALE GENOMIC DNA]</scope>
    <source>
        <strain evidence="10">LaAM-08-1</strain>
    </source>
</reference>
<keyword evidence="5 7" id="KW-0472">Membrane</keyword>
<feature type="region of interest" description="Disordered" evidence="6">
    <location>
        <begin position="313"/>
        <end position="368"/>
    </location>
</feature>
<feature type="transmembrane region" description="Helical" evidence="7">
    <location>
        <begin position="75"/>
        <end position="95"/>
    </location>
</feature>
<dbReference type="FunFam" id="1.20.144.10:FF:000017">
    <property type="entry name" value="Diacylglycerol pyrophosphate phosphatase 1"/>
    <property type="match status" value="1"/>
</dbReference>
<dbReference type="InterPro" id="IPR000326">
    <property type="entry name" value="PAP2/HPO"/>
</dbReference>
<dbReference type="STRING" id="1095629.A0A0C9Y8L5"/>
<sequence length="368" mass="41505">MPFFQPSHARTKVPAMSPTRRRKLIFSYAPDWVLTIVLAALFYSLDKVNGYRRVFSLEDTSLRHPYAVHERVPNIALYFICFVSPLVIQPVINFFTVRSWWDFHNGSLGLVLGLALTGSITQFVKITVGRPRPDVIDRCQPPTGSVDPTFGLSNWTICTQANEAILRDGFRSFPSGHSSMSFAGLGFLSFYLAGKLHLFDSRGHTGKAWLALSPFAGASLVAISRTMDYRHHWQDVLVGSILGTVLAYFSYRQYYPSLESDLSHRPYSPRIKRDDEDVLPIHIRTGSESHGFANHESRANPFLDTQARDPERYTSFEDHPDAQDFELGGTVPRPRSGSLEEIWKDDEARPRMGSPFVDPFATKTSTAL</sequence>
<organism evidence="9 10">
    <name type="scientific">Laccaria amethystina LaAM-08-1</name>
    <dbReference type="NCBI Taxonomy" id="1095629"/>
    <lineage>
        <taxon>Eukaryota</taxon>
        <taxon>Fungi</taxon>
        <taxon>Dikarya</taxon>
        <taxon>Basidiomycota</taxon>
        <taxon>Agaricomycotina</taxon>
        <taxon>Agaricomycetes</taxon>
        <taxon>Agaricomycetidae</taxon>
        <taxon>Agaricales</taxon>
        <taxon>Agaricineae</taxon>
        <taxon>Hydnangiaceae</taxon>
        <taxon>Laccaria</taxon>
    </lineage>
</organism>
<dbReference type="AlphaFoldDB" id="A0A0C9Y8L5"/>
<gene>
    <name evidence="9" type="ORF">K443DRAFT_674183</name>
</gene>
<dbReference type="GO" id="GO:0046839">
    <property type="term" value="P:phospholipid dephosphorylation"/>
    <property type="evidence" value="ECO:0007669"/>
    <property type="project" value="TreeGrafter"/>
</dbReference>
<keyword evidence="4 7" id="KW-1133">Transmembrane helix</keyword>
<protein>
    <recommendedName>
        <fullName evidence="8">Phosphatidic acid phosphatase type 2/haloperoxidase domain-containing protein</fullName>
    </recommendedName>
</protein>
<dbReference type="GO" id="GO:0016020">
    <property type="term" value="C:membrane"/>
    <property type="evidence" value="ECO:0007669"/>
    <property type="project" value="UniProtKB-SubCell"/>
</dbReference>
<dbReference type="SUPFAM" id="SSF48317">
    <property type="entry name" value="Acid phosphatase/Vanadium-dependent haloperoxidase"/>
    <property type="match status" value="1"/>
</dbReference>
<evidence type="ECO:0000256" key="6">
    <source>
        <dbReference type="SAM" id="MobiDB-lite"/>
    </source>
</evidence>
<dbReference type="InterPro" id="IPR036938">
    <property type="entry name" value="PAP2/HPO_sf"/>
</dbReference>
<dbReference type="CDD" id="cd03390">
    <property type="entry name" value="PAP2_containing_1_like"/>
    <property type="match status" value="1"/>
</dbReference>
<name>A0A0C9Y8L5_9AGAR</name>
<evidence type="ECO:0000256" key="4">
    <source>
        <dbReference type="ARBA" id="ARBA00022989"/>
    </source>
</evidence>
<dbReference type="GO" id="GO:0006644">
    <property type="term" value="P:phospholipid metabolic process"/>
    <property type="evidence" value="ECO:0007669"/>
    <property type="project" value="InterPro"/>
</dbReference>
<keyword evidence="3 7" id="KW-0812">Transmembrane</keyword>
<proteinExistence type="inferred from homology"/>
<evidence type="ECO:0000313" key="9">
    <source>
        <dbReference type="EMBL" id="KIK06527.1"/>
    </source>
</evidence>
<comment type="similarity">
    <text evidence="2">Belongs to the PA-phosphatase related phosphoesterase family.</text>
</comment>
<comment type="subcellular location">
    <subcellularLocation>
        <location evidence="1">Membrane</location>
        <topology evidence="1">Multi-pass membrane protein</topology>
    </subcellularLocation>
</comment>
<dbReference type="PANTHER" id="PTHR10165">
    <property type="entry name" value="LIPID PHOSPHATE PHOSPHATASE"/>
    <property type="match status" value="1"/>
</dbReference>
<dbReference type="Proteomes" id="UP000054477">
    <property type="component" value="Unassembled WGS sequence"/>
</dbReference>
<evidence type="ECO:0000259" key="8">
    <source>
        <dbReference type="SMART" id="SM00014"/>
    </source>
</evidence>
<evidence type="ECO:0000256" key="7">
    <source>
        <dbReference type="SAM" id="Phobius"/>
    </source>
</evidence>
<evidence type="ECO:0000256" key="1">
    <source>
        <dbReference type="ARBA" id="ARBA00004141"/>
    </source>
</evidence>
<feature type="transmembrane region" description="Helical" evidence="7">
    <location>
        <begin position="107"/>
        <end position="124"/>
    </location>
</feature>
<accession>A0A0C9Y8L5</accession>
<evidence type="ECO:0000256" key="3">
    <source>
        <dbReference type="ARBA" id="ARBA00022692"/>
    </source>
</evidence>
<feature type="domain" description="Phosphatidic acid phosphatase type 2/haloperoxidase" evidence="8">
    <location>
        <begin position="107"/>
        <end position="251"/>
    </location>
</feature>
<dbReference type="EMBL" id="KN838552">
    <property type="protein sequence ID" value="KIK06527.1"/>
    <property type="molecule type" value="Genomic_DNA"/>
</dbReference>
<feature type="compositionally biased region" description="Basic and acidic residues" evidence="6">
    <location>
        <begin position="341"/>
        <end position="350"/>
    </location>
</feature>
<dbReference type="GO" id="GO:0008195">
    <property type="term" value="F:phosphatidate phosphatase activity"/>
    <property type="evidence" value="ECO:0007669"/>
    <property type="project" value="TreeGrafter"/>
</dbReference>
<dbReference type="PANTHER" id="PTHR10165:SF35">
    <property type="entry name" value="RE23632P"/>
    <property type="match status" value="1"/>
</dbReference>
<reference evidence="9 10" key="1">
    <citation type="submission" date="2014-04" db="EMBL/GenBank/DDBJ databases">
        <authorList>
            <consortium name="DOE Joint Genome Institute"/>
            <person name="Kuo A."/>
            <person name="Kohler A."/>
            <person name="Nagy L.G."/>
            <person name="Floudas D."/>
            <person name="Copeland A."/>
            <person name="Barry K.W."/>
            <person name="Cichocki N."/>
            <person name="Veneault-Fourrey C."/>
            <person name="LaButti K."/>
            <person name="Lindquist E.A."/>
            <person name="Lipzen A."/>
            <person name="Lundell T."/>
            <person name="Morin E."/>
            <person name="Murat C."/>
            <person name="Sun H."/>
            <person name="Tunlid A."/>
            <person name="Henrissat B."/>
            <person name="Grigoriev I.V."/>
            <person name="Hibbett D.S."/>
            <person name="Martin F."/>
            <person name="Nordberg H.P."/>
            <person name="Cantor M.N."/>
            <person name="Hua S.X."/>
        </authorList>
    </citation>
    <scope>NUCLEOTIDE SEQUENCE [LARGE SCALE GENOMIC DNA]</scope>
    <source>
        <strain evidence="9 10">LaAM-08-1</strain>
    </source>
</reference>
<keyword evidence="10" id="KW-1185">Reference proteome</keyword>
<dbReference type="Gene3D" id="1.20.144.10">
    <property type="entry name" value="Phosphatidic acid phosphatase type 2/haloperoxidase"/>
    <property type="match status" value="1"/>
</dbReference>
<dbReference type="InterPro" id="IPR043216">
    <property type="entry name" value="PAP-like"/>
</dbReference>
<evidence type="ECO:0000256" key="2">
    <source>
        <dbReference type="ARBA" id="ARBA00008816"/>
    </source>
</evidence>
<dbReference type="OrthoDB" id="8907274at2759"/>
<dbReference type="Pfam" id="PF01569">
    <property type="entry name" value="PAP2"/>
    <property type="match status" value="1"/>
</dbReference>